<keyword evidence="2" id="KW-0813">Transport</keyword>
<feature type="transmembrane region" description="Helical" evidence="7">
    <location>
        <begin position="69"/>
        <end position="92"/>
    </location>
</feature>
<dbReference type="GO" id="GO:0034755">
    <property type="term" value="P:iron ion transmembrane transport"/>
    <property type="evidence" value="ECO:0007669"/>
    <property type="project" value="TreeGrafter"/>
</dbReference>
<dbReference type="PRINTS" id="PR00447">
    <property type="entry name" value="NATRESASSCMP"/>
</dbReference>
<dbReference type="AlphaFoldDB" id="A0A9X1ST61"/>
<feature type="transmembrane region" description="Helical" evidence="7">
    <location>
        <begin position="172"/>
        <end position="191"/>
    </location>
</feature>
<feature type="transmembrane region" description="Helical" evidence="7">
    <location>
        <begin position="144"/>
        <end position="163"/>
    </location>
</feature>
<evidence type="ECO:0000256" key="6">
    <source>
        <dbReference type="SAM" id="MobiDB-lite"/>
    </source>
</evidence>
<dbReference type="EMBL" id="JAJOMB010000002">
    <property type="protein sequence ID" value="MCD5310285.1"/>
    <property type="molecule type" value="Genomic_DNA"/>
</dbReference>
<evidence type="ECO:0000256" key="1">
    <source>
        <dbReference type="ARBA" id="ARBA00004141"/>
    </source>
</evidence>
<protein>
    <submittedName>
        <fullName evidence="8">Nramp family divalent metal transporter</fullName>
    </submittedName>
</protein>
<evidence type="ECO:0000256" key="2">
    <source>
        <dbReference type="ARBA" id="ARBA00022448"/>
    </source>
</evidence>
<keyword evidence="3 7" id="KW-0812">Transmembrane</keyword>
<keyword evidence="9" id="KW-1185">Reference proteome</keyword>
<dbReference type="PANTHER" id="PTHR11706:SF33">
    <property type="entry name" value="NATURAL RESISTANCE-ASSOCIATED MACROPHAGE PROTEIN 2"/>
    <property type="match status" value="1"/>
</dbReference>
<feature type="region of interest" description="Disordered" evidence="6">
    <location>
        <begin position="1"/>
        <end position="30"/>
    </location>
</feature>
<sequence length="423" mass="44351">MNPPPVAPSTLDHPVHSGVEATGVREKSTGRRAVGTTLGSALVAAVAYIDPGNFATNVSAGAQYGTMLVWVVVAASAVGMLVQYLSAKLGLVTGRSLPEQCKQRMPRPARIGMWLQAEVVVIMTDLAEIVGGAIALYLLFGVPLLLGAVIMIVAAFAILALHVHGRDAFRPVVYVCFAVVAAGFAYQAVLADLKVFTVLEGFQPRLDGTDSAYLAAGIVGATVMPHVVYLHSHLTKGEALISRRAMPSLIRRTRREIVGAMLLAATVNISIMLAATVLVPTDTLEGAHAGFASVTGELSSWVFGAALLASSLASTCVGVYSGQTIMSGFLHRSLSVWTRRCISVLPALVILAIGVDPTAALVLSQVVLSFGIPFALAPLVWFTSRRSVMGDARNRPVTVLTTVVVLGAVISLNVFLLGTLFLS</sequence>
<feature type="transmembrane region" description="Helical" evidence="7">
    <location>
        <begin position="113"/>
        <end position="138"/>
    </location>
</feature>
<name>A0A9X1ST61_9ACTN</name>
<evidence type="ECO:0000256" key="7">
    <source>
        <dbReference type="SAM" id="Phobius"/>
    </source>
</evidence>
<feature type="transmembrane region" description="Helical" evidence="7">
    <location>
        <begin position="341"/>
        <end position="360"/>
    </location>
</feature>
<dbReference type="GO" id="GO:0015086">
    <property type="term" value="F:cadmium ion transmembrane transporter activity"/>
    <property type="evidence" value="ECO:0007669"/>
    <property type="project" value="TreeGrafter"/>
</dbReference>
<feature type="transmembrane region" description="Helical" evidence="7">
    <location>
        <begin position="256"/>
        <end position="278"/>
    </location>
</feature>
<keyword evidence="5 7" id="KW-0472">Membrane</keyword>
<accession>A0A9X1ST61</accession>
<feature type="transmembrane region" description="Helical" evidence="7">
    <location>
        <begin position="366"/>
        <end position="384"/>
    </location>
</feature>
<feature type="transmembrane region" description="Helical" evidence="7">
    <location>
        <begin position="33"/>
        <end position="49"/>
    </location>
</feature>
<gene>
    <name evidence="8" type="ORF">LR394_05205</name>
</gene>
<evidence type="ECO:0000256" key="4">
    <source>
        <dbReference type="ARBA" id="ARBA00022989"/>
    </source>
</evidence>
<feature type="transmembrane region" description="Helical" evidence="7">
    <location>
        <begin position="298"/>
        <end position="320"/>
    </location>
</feature>
<comment type="caution">
    <text evidence="8">The sequence shown here is derived from an EMBL/GenBank/DDBJ whole genome shotgun (WGS) entry which is preliminary data.</text>
</comment>
<evidence type="ECO:0000256" key="5">
    <source>
        <dbReference type="ARBA" id="ARBA00023136"/>
    </source>
</evidence>
<feature type="transmembrane region" description="Helical" evidence="7">
    <location>
        <begin position="211"/>
        <end position="235"/>
    </location>
</feature>
<organism evidence="8 9">
    <name type="scientific">Kineosporia babensis</name>
    <dbReference type="NCBI Taxonomy" id="499548"/>
    <lineage>
        <taxon>Bacteria</taxon>
        <taxon>Bacillati</taxon>
        <taxon>Actinomycetota</taxon>
        <taxon>Actinomycetes</taxon>
        <taxon>Kineosporiales</taxon>
        <taxon>Kineosporiaceae</taxon>
        <taxon>Kineosporia</taxon>
    </lineage>
</organism>
<feature type="transmembrane region" description="Helical" evidence="7">
    <location>
        <begin position="396"/>
        <end position="422"/>
    </location>
</feature>
<dbReference type="PANTHER" id="PTHR11706">
    <property type="entry name" value="SOLUTE CARRIER PROTEIN FAMILY 11 MEMBER"/>
    <property type="match status" value="1"/>
</dbReference>
<reference evidence="8" key="1">
    <citation type="submission" date="2021-11" db="EMBL/GenBank/DDBJ databases">
        <title>Streptomyces corallinus and Kineosporia corallina sp. nov., two new coral-derived marine actinobacteria.</title>
        <authorList>
            <person name="Buangrab K."/>
            <person name="Sutthacheep M."/>
            <person name="Yeemin T."/>
            <person name="Harunari E."/>
            <person name="Igarashi Y."/>
            <person name="Sripreechasak P."/>
            <person name="Kanchanasin P."/>
            <person name="Tanasupawat S."/>
            <person name="Phongsopitanun W."/>
        </authorList>
    </citation>
    <scope>NUCLEOTIDE SEQUENCE</scope>
    <source>
        <strain evidence="8">JCM 31032</strain>
    </source>
</reference>
<evidence type="ECO:0000256" key="3">
    <source>
        <dbReference type="ARBA" id="ARBA00022692"/>
    </source>
</evidence>
<dbReference type="RefSeq" id="WP_231439352.1">
    <property type="nucleotide sequence ID" value="NZ_JAJOMB010000002.1"/>
</dbReference>
<dbReference type="InterPro" id="IPR001046">
    <property type="entry name" value="NRAMP_fam"/>
</dbReference>
<evidence type="ECO:0000313" key="8">
    <source>
        <dbReference type="EMBL" id="MCD5310285.1"/>
    </source>
</evidence>
<evidence type="ECO:0000313" key="9">
    <source>
        <dbReference type="Proteomes" id="UP001138997"/>
    </source>
</evidence>
<comment type="subcellular location">
    <subcellularLocation>
        <location evidence="1">Membrane</location>
        <topology evidence="1">Multi-pass membrane protein</topology>
    </subcellularLocation>
</comment>
<dbReference type="Pfam" id="PF01566">
    <property type="entry name" value="Nramp"/>
    <property type="match status" value="1"/>
</dbReference>
<dbReference type="GO" id="GO:0005384">
    <property type="term" value="F:manganese ion transmembrane transporter activity"/>
    <property type="evidence" value="ECO:0007669"/>
    <property type="project" value="TreeGrafter"/>
</dbReference>
<dbReference type="GO" id="GO:0005886">
    <property type="term" value="C:plasma membrane"/>
    <property type="evidence" value="ECO:0007669"/>
    <property type="project" value="TreeGrafter"/>
</dbReference>
<dbReference type="NCBIfam" id="NF037982">
    <property type="entry name" value="Nramp_1"/>
    <property type="match status" value="1"/>
</dbReference>
<keyword evidence="4 7" id="KW-1133">Transmembrane helix</keyword>
<proteinExistence type="predicted"/>
<dbReference type="Proteomes" id="UP001138997">
    <property type="component" value="Unassembled WGS sequence"/>
</dbReference>